<sequence length="98" mass="11080">MATTAGLPITKDRRLKRSTTMDITSLMETSLQPYSTNGKRTSRRRVDSLLEHHQHSISPFSPSARLCIPMAIATMNFKKFPSLLNRSQGVHAQLEHVF</sequence>
<dbReference type="EMBL" id="KN552729">
    <property type="protein sequence ID" value="KHJ90720.1"/>
    <property type="molecule type" value="Genomic_DNA"/>
</dbReference>
<dbReference type="AlphaFoldDB" id="A0A0B1T5R9"/>
<organism evidence="1 2">
    <name type="scientific">Oesophagostomum dentatum</name>
    <name type="common">Nodular worm</name>
    <dbReference type="NCBI Taxonomy" id="61180"/>
    <lineage>
        <taxon>Eukaryota</taxon>
        <taxon>Metazoa</taxon>
        <taxon>Ecdysozoa</taxon>
        <taxon>Nematoda</taxon>
        <taxon>Chromadorea</taxon>
        <taxon>Rhabditida</taxon>
        <taxon>Rhabditina</taxon>
        <taxon>Rhabditomorpha</taxon>
        <taxon>Strongyloidea</taxon>
        <taxon>Strongylidae</taxon>
        <taxon>Oesophagostomum</taxon>
    </lineage>
</organism>
<evidence type="ECO:0000313" key="1">
    <source>
        <dbReference type="EMBL" id="KHJ90720.1"/>
    </source>
</evidence>
<keyword evidence="2" id="KW-1185">Reference proteome</keyword>
<reference evidence="1 2" key="1">
    <citation type="submission" date="2014-03" db="EMBL/GenBank/DDBJ databases">
        <title>Draft genome of the hookworm Oesophagostomum dentatum.</title>
        <authorList>
            <person name="Mitreva M."/>
        </authorList>
    </citation>
    <scope>NUCLEOTIDE SEQUENCE [LARGE SCALE GENOMIC DNA]</scope>
    <source>
        <strain evidence="1 2">OD-Hann</strain>
    </source>
</reference>
<name>A0A0B1T5R9_OESDE</name>
<evidence type="ECO:0000313" key="2">
    <source>
        <dbReference type="Proteomes" id="UP000053660"/>
    </source>
</evidence>
<accession>A0A0B1T5R9</accession>
<protein>
    <submittedName>
        <fullName evidence="1">Uncharacterized protein</fullName>
    </submittedName>
</protein>
<proteinExistence type="predicted"/>
<gene>
    <name evidence="1" type="ORF">OESDEN_09427</name>
</gene>
<dbReference type="Proteomes" id="UP000053660">
    <property type="component" value="Unassembled WGS sequence"/>
</dbReference>